<reference evidence="1 2" key="1">
    <citation type="submission" date="2024-10" db="EMBL/GenBank/DDBJ databases">
        <title>The Natural Products Discovery Center: Release of the First 8490 Sequenced Strains for Exploring Actinobacteria Biosynthetic Diversity.</title>
        <authorList>
            <person name="Kalkreuter E."/>
            <person name="Kautsar S.A."/>
            <person name="Yang D."/>
            <person name="Bader C.D."/>
            <person name="Teijaro C.N."/>
            <person name="Fluegel L."/>
            <person name="Davis C.M."/>
            <person name="Simpson J.R."/>
            <person name="Lauterbach L."/>
            <person name="Steele A.D."/>
            <person name="Gui C."/>
            <person name="Meng S."/>
            <person name="Li G."/>
            <person name="Viehrig K."/>
            <person name="Ye F."/>
            <person name="Su P."/>
            <person name="Kiefer A.F."/>
            <person name="Nichols A."/>
            <person name="Cepeda A.J."/>
            <person name="Yan W."/>
            <person name="Fan B."/>
            <person name="Jiang Y."/>
            <person name="Adhikari A."/>
            <person name="Zheng C.-J."/>
            <person name="Schuster L."/>
            <person name="Cowan T.M."/>
            <person name="Smanski M.J."/>
            <person name="Chevrette M.G."/>
            <person name="De Carvalho L.P.S."/>
            <person name="Shen B."/>
        </authorList>
    </citation>
    <scope>NUCLEOTIDE SEQUENCE [LARGE SCALE GENOMIC DNA]</scope>
    <source>
        <strain evidence="1 2">NPDC053346</strain>
    </source>
</reference>
<dbReference type="EMBL" id="JBITYT010000004">
    <property type="protein sequence ID" value="MFI9119695.1"/>
    <property type="molecule type" value="Genomic_DNA"/>
</dbReference>
<evidence type="ECO:0000313" key="2">
    <source>
        <dbReference type="Proteomes" id="UP001614391"/>
    </source>
</evidence>
<sequence length="91" mass="9905">MSRLRSTDQVGSLLARMAFPRAWLQIEASAVAEPYAALVSAARSEAGMHMSEAWRQPPIQSDDGMNPEQAYARDRSAAARALCIEAVKSNL</sequence>
<dbReference type="RefSeq" id="WP_399613821.1">
    <property type="nucleotide sequence ID" value="NZ_JBITYT010000004.1"/>
</dbReference>
<keyword evidence="2" id="KW-1185">Reference proteome</keyword>
<name>A0ABW8CQ63_STRBI</name>
<evidence type="ECO:0000313" key="1">
    <source>
        <dbReference type="EMBL" id="MFI9119695.1"/>
    </source>
</evidence>
<organism evidence="1 2">
    <name type="scientific">Streptomyces bikiniensis</name>
    <dbReference type="NCBI Taxonomy" id="1896"/>
    <lineage>
        <taxon>Bacteria</taxon>
        <taxon>Bacillati</taxon>
        <taxon>Actinomycetota</taxon>
        <taxon>Actinomycetes</taxon>
        <taxon>Kitasatosporales</taxon>
        <taxon>Streptomycetaceae</taxon>
        <taxon>Streptomyces</taxon>
    </lineage>
</organism>
<protein>
    <submittedName>
        <fullName evidence="1">Uncharacterized protein</fullName>
    </submittedName>
</protein>
<accession>A0ABW8CQ63</accession>
<comment type="caution">
    <text evidence="1">The sequence shown here is derived from an EMBL/GenBank/DDBJ whole genome shotgun (WGS) entry which is preliminary data.</text>
</comment>
<proteinExistence type="predicted"/>
<dbReference type="Proteomes" id="UP001614391">
    <property type="component" value="Unassembled WGS sequence"/>
</dbReference>
<gene>
    <name evidence="1" type="ORF">ACIGW0_09915</name>
</gene>